<dbReference type="Proteomes" id="UP000001096">
    <property type="component" value="Unassembled WGS sequence"/>
</dbReference>
<protein>
    <recommendedName>
        <fullName evidence="3">SnoaL-like domain-containing protein</fullName>
    </recommendedName>
</protein>
<comment type="caution">
    <text evidence="1">The sequence shown here is derived from an EMBL/GenBank/DDBJ whole genome shotgun (WGS) entry which is preliminary data.</text>
</comment>
<evidence type="ECO:0000313" key="2">
    <source>
        <dbReference type="Proteomes" id="UP000001096"/>
    </source>
</evidence>
<dbReference type="Gene3D" id="3.10.450.50">
    <property type="match status" value="1"/>
</dbReference>
<dbReference type="RefSeq" id="WP_006019310.1">
    <property type="nucleotide sequence ID" value="NZ_KB375282.1"/>
</dbReference>
<proteinExistence type="predicted"/>
<dbReference type="eggNOG" id="ENOG5030XZZ">
    <property type="taxonomic scope" value="Bacteria"/>
</dbReference>
<evidence type="ECO:0008006" key="3">
    <source>
        <dbReference type="Google" id="ProtNLM"/>
    </source>
</evidence>
<accession>K8PPR2</accession>
<keyword evidence="2" id="KW-1185">Reference proteome</keyword>
<dbReference type="AlphaFoldDB" id="K8PPR2"/>
<gene>
    <name evidence="1" type="ORF">HMPREF9695_00602</name>
</gene>
<dbReference type="EMBL" id="AGWX01000001">
    <property type="protein sequence ID" value="EKS41510.1"/>
    <property type="molecule type" value="Genomic_DNA"/>
</dbReference>
<organism evidence="1 2">
    <name type="scientific">Afipia broomeae ATCC 49717</name>
    <dbReference type="NCBI Taxonomy" id="883078"/>
    <lineage>
        <taxon>Bacteria</taxon>
        <taxon>Pseudomonadati</taxon>
        <taxon>Pseudomonadota</taxon>
        <taxon>Alphaproteobacteria</taxon>
        <taxon>Hyphomicrobiales</taxon>
        <taxon>Nitrobacteraceae</taxon>
        <taxon>Afipia</taxon>
    </lineage>
</organism>
<evidence type="ECO:0000313" key="1">
    <source>
        <dbReference type="EMBL" id="EKS41510.1"/>
    </source>
</evidence>
<dbReference type="InterPro" id="IPR032710">
    <property type="entry name" value="NTF2-like_dom_sf"/>
</dbReference>
<name>K8PPR2_9BRAD</name>
<dbReference type="HOGENOM" id="CLU_2033602_0_0_5"/>
<dbReference type="SUPFAM" id="SSF54427">
    <property type="entry name" value="NTF2-like"/>
    <property type="match status" value="1"/>
</dbReference>
<reference evidence="1 2" key="1">
    <citation type="submission" date="2012-04" db="EMBL/GenBank/DDBJ databases">
        <title>The Genome Sequence of Afipia broomeae ATCC 49717.</title>
        <authorList>
            <consortium name="The Broad Institute Genome Sequencing Platform"/>
            <person name="Earl A."/>
            <person name="Ward D."/>
            <person name="Feldgarden M."/>
            <person name="Gevers D."/>
            <person name="Huys G."/>
            <person name="Walker B."/>
            <person name="Young S.K."/>
            <person name="Zeng Q."/>
            <person name="Gargeya S."/>
            <person name="Fitzgerald M."/>
            <person name="Haas B."/>
            <person name="Abouelleil A."/>
            <person name="Alvarado L."/>
            <person name="Arachchi H.M."/>
            <person name="Berlin A."/>
            <person name="Chapman S.B."/>
            <person name="Goldberg J."/>
            <person name="Griggs A."/>
            <person name="Gujja S."/>
            <person name="Hansen M."/>
            <person name="Howarth C."/>
            <person name="Imamovic A."/>
            <person name="Larimer J."/>
            <person name="McCowen C."/>
            <person name="Montmayeur A."/>
            <person name="Murphy C."/>
            <person name="Neiman D."/>
            <person name="Pearson M."/>
            <person name="Priest M."/>
            <person name="Roberts A."/>
            <person name="Saif S."/>
            <person name="Shea T."/>
            <person name="Sisk P."/>
            <person name="Sykes S."/>
            <person name="Wortman J."/>
            <person name="Nusbaum C."/>
            <person name="Birren B."/>
        </authorList>
    </citation>
    <scope>NUCLEOTIDE SEQUENCE [LARGE SCALE GENOMIC DNA]</scope>
    <source>
        <strain evidence="1 2">ATCC 49717</strain>
    </source>
</reference>
<sequence length="114" mass="12808">MNSFDPMAVAIDWLEAYRAEDLEGLLHLYDEGASLECGCGGEQVIVGREAICAYWKVRFSEKPSAEFEEFAPVHRGVHFSYRTKTGVVNVMLDYNNEGKIERSRCGPLLPFGES</sequence>